<keyword evidence="2" id="KW-1185">Reference proteome</keyword>
<dbReference type="RefSeq" id="WP_310328702.1">
    <property type="nucleotide sequence ID" value="NZ_JAVDXV010000004.1"/>
</dbReference>
<name>A0ABU2A7W4_9BURK</name>
<gene>
    <name evidence="1" type="ORF">J2X21_002369</name>
</gene>
<dbReference type="EMBL" id="JAVDXV010000004">
    <property type="protein sequence ID" value="MDR7333235.1"/>
    <property type="molecule type" value="Genomic_DNA"/>
</dbReference>
<evidence type="ECO:0000313" key="1">
    <source>
        <dbReference type="EMBL" id="MDR7333235.1"/>
    </source>
</evidence>
<sequence>MASPDDFDPTHVLDGWSAPAPAPLEDLELSALLKAGSGSLDAAKKARMKARGFDVDDVQDVEPRQARAARPTRTEAPLLDLRFMRTPTDRRVLPKWQPLAWIALARRVRGASAELVQPPGRPVVVENHAPQWLCALWPPQRVDTPLLSRWPDLAMLVGAETLFGALHQVLAELPPDAVLWPAQLDADWALLAELVLHHDASLRAAQVQALRELAEAERRAAFARINDGYARHGRLALRRARGAAR</sequence>
<proteinExistence type="predicted"/>
<dbReference type="Proteomes" id="UP001180825">
    <property type="component" value="Unassembled WGS sequence"/>
</dbReference>
<organism evidence="1 2">
    <name type="scientific">Roseateles asaccharophilus</name>
    <dbReference type="NCBI Taxonomy" id="582607"/>
    <lineage>
        <taxon>Bacteria</taxon>
        <taxon>Pseudomonadati</taxon>
        <taxon>Pseudomonadota</taxon>
        <taxon>Betaproteobacteria</taxon>
        <taxon>Burkholderiales</taxon>
        <taxon>Sphaerotilaceae</taxon>
        <taxon>Roseateles</taxon>
    </lineage>
</organism>
<comment type="caution">
    <text evidence="1">The sequence shown here is derived from an EMBL/GenBank/DDBJ whole genome shotgun (WGS) entry which is preliminary data.</text>
</comment>
<evidence type="ECO:0000313" key="2">
    <source>
        <dbReference type="Proteomes" id="UP001180825"/>
    </source>
</evidence>
<accession>A0ABU2A7W4</accession>
<protein>
    <submittedName>
        <fullName evidence="1">Uncharacterized protein</fullName>
    </submittedName>
</protein>
<reference evidence="1 2" key="1">
    <citation type="submission" date="2023-07" db="EMBL/GenBank/DDBJ databases">
        <title>Sorghum-associated microbial communities from plants grown in Nebraska, USA.</title>
        <authorList>
            <person name="Schachtman D."/>
        </authorList>
    </citation>
    <scope>NUCLEOTIDE SEQUENCE [LARGE SCALE GENOMIC DNA]</scope>
    <source>
        <strain evidence="1 2">BE316</strain>
    </source>
</reference>